<evidence type="ECO:0000256" key="11">
    <source>
        <dbReference type="SAM" id="MobiDB-lite"/>
    </source>
</evidence>
<organism evidence="12 13">
    <name type="scientific">Ichthyobacterium seriolicida</name>
    <dbReference type="NCBI Taxonomy" id="242600"/>
    <lineage>
        <taxon>Bacteria</taxon>
        <taxon>Pseudomonadati</taxon>
        <taxon>Bacteroidota</taxon>
        <taxon>Flavobacteriia</taxon>
        <taxon>Flavobacteriales</taxon>
        <taxon>Ichthyobacteriaceae</taxon>
        <taxon>Ichthyobacterium</taxon>
    </lineage>
</organism>
<accession>A0A1J1E3A1</accession>
<evidence type="ECO:0000256" key="1">
    <source>
        <dbReference type="ARBA" id="ARBA00004651"/>
    </source>
</evidence>
<dbReference type="Proteomes" id="UP000243197">
    <property type="component" value="Chromosome"/>
</dbReference>
<name>A0A1J1E3A1_9FLAO</name>
<evidence type="ECO:0000256" key="9">
    <source>
        <dbReference type="ARBA" id="ARBA00023136"/>
    </source>
</evidence>
<feature type="compositionally biased region" description="Basic and acidic residues" evidence="11">
    <location>
        <begin position="119"/>
        <end position="131"/>
    </location>
</feature>
<dbReference type="GO" id="GO:0009306">
    <property type="term" value="P:protein secretion"/>
    <property type="evidence" value="ECO:0007669"/>
    <property type="project" value="UniProtKB-UniRule"/>
</dbReference>
<evidence type="ECO:0000256" key="5">
    <source>
        <dbReference type="ARBA" id="ARBA00022692"/>
    </source>
</evidence>
<evidence type="ECO:0000256" key="6">
    <source>
        <dbReference type="ARBA" id="ARBA00022927"/>
    </source>
</evidence>
<keyword evidence="13" id="KW-1185">Reference proteome</keyword>
<dbReference type="GO" id="GO:0015450">
    <property type="term" value="F:protein-transporting ATPase activity"/>
    <property type="evidence" value="ECO:0007669"/>
    <property type="project" value="UniProtKB-UniRule"/>
</dbReference>
<evidence type="ECO:0000256" key="4">
    <source>
        <dbReference type="ARBA" id="ARBA00022475"/>
    </source>
</evidence>
<keyword evidence="3 10" id="KW-0813">Transport</keyword>
<keyword evidence="8 10" id="KW-0811">Translocation</keyword>
<dbReference type="NCBIfam" id="TIGR00810">
    <property type="entry name" value="secG"/>
    <property type="match status" value="1"/>
</dbReference>
<dbReference type="KEGG" id="ise:JBKA6_1448"/>
<comment type="similarity">
    <text evidence="2 10">Belongs to the SecG family.</text>
</comment>
<feature type="transmembrane region" description="Helical" evidence="10">
    <location>
        <begin position="6"/>
        <end position="24"/>
    </location>
</feature>
<keyword evidence="9 10" id="KW-0472">Membrane</keyword>
<reference evidence="12 13" key="1">
    <citation type="submission" date="2014-03" db="EMBL/GenBank/DDBJ databases">
        <title>complete genome sequence of Flavobacteriaceae bacterium JBKA-6.</title>
        <authorList>
            <person name="Takano T."/>
            <person name="Nakamura Y."/>
            <person name="Takuma S."/>
            <person name="Yasuike M."/>
            <person name="Matsuyama T."/>
            <person name="Sakai T."/>
            <person name="Fujiwara A."/>
            <person name="Kimoto K."/>
            <person name="Fukuda Y."/>
            <person name="Kondo H."/>
            <person name="Hirono I."/>
            <person name="Nakayasu C."/>
        </authorList>
    </citation>
    <scope>NUCLEOTIDE SEQUENCE [LARGE SCALE GENOMIC DNA]</scope>
    <source>
        <strain evidence="12 13">JBKA-6</strain>
    </source>
</reference>
<evidence type="ECO:0000256" key="3">
    <source>
        <dbReference type="ARBA" id="ARBA00022448"/>
    </source>
</evidence>
<dbReference type="GO" id="GO:0065002">
    <property type="term" value="P:intracellular protein transmembrane transport"/>
    <property type="evidence" value="ECO:0007669"/>
    <property type="project" value="TreeGrafter"/>
</dbReference>
<dbReference type="InterPro" id="IPR004692">
    <property type="entry name" value="SecG"/>
</dbReference>
<keyword evidence="6 10" id="KW-0653">Protein transport</keyword>
<dbReference type="RefSeq" id="WP_096687257.1">
    <property type="nucleotide sequence ID" value="NZ_AP014564.1"/>
</dbReference>
<keyword evidence="4 10" id="KW-1003">Cell membrane</keyword>
<evidence type="ECO:0000313" key="12">
    <source>
        <dbReference type="EMBL" id="BAV95461.1"/>
    </source>
</evidence>
<evidence type="ECO:0000256" key="7">
    <source>
        <dbReference type="ARBA" id="ARBA00022989"/>
    </source>
</evidence>
<evidence type="ECO:0000256" key="2">
    <source>
        <dbReference type="ARBA" id="ARBA00008445"/>
    </source>
</evidence>
<dbReference type="EMBL" id="AP014564">
    <property type="protein sequence ID" value="BAV95461.1"/>
    <property type="molecule type" value="Genomic_DNA"/>
</dbReference>
<feature type="transmembrane region" description="Helical" evidence="10">
    <location>
        <begin position="57"/>
        <end position="75"/>
    </location>
</feature>
<dbReference type="AlphaFoldDB" id="A0A1J1E3A1"/>
<evidence type="ECO:0000313" key="13">
    <source>
        <dbReference type="Proteomes" id="UP000243197"/>
    </source>
</evidence>
<dbReference type="GO" id="GO:0005886">
    <property type="term" value="C:plasma membrane"/>
    <property type="evidence" value="ECO:0007669"/>
    <property type="project" value="UniProtKB-SubCell"/>
</dbReference>
<keyword evidence="7 10" id="KW-1133">Transmembrane helix</keyword>
<evidence type="ECO:0000256" key="10">
    <source>
        <dbReference type="RuleBase" id="RU365087"/>
    </source>
</evidence>
<sequence>MGVYALLVILIVVICMLLVLVVLVQNPSGGGLSSTFGASATNVVGVQKANDFLEKSTWILFSLLVVLVVSSNFVIQNEIPVSDVEEHIENLYLPDVDPIAAPLSDDSLQTDTDVDADSSSEKSDKDPSVKE</sequence>
<dbReference type="Pfam" id="PF03840">
    <property type="entry name" value="SecG"/>
    <property type="match status" value="1"/>
</dbReference>
<dbReference type="PANTHER" id="PTHR34182:SF1">
    <property type="entry name" value="PROTEIN-EXPORT MEMBRANE PROTEIN SECG"/>
    <property type="match status" value="1"/>
</dbReference>
<dbReference type="OrthoDB" id="1122493at2"/>
<evidence type="ECO:0000256" key="8">
    <source>
        <dbReference type="ARBA" id="ARBA00023010"/>
    </source>
</evidence>
<proteinExistence type="inferred from homology"/>
<dbReference type="PANTHER" id="PTHR34182">
    <property type="entry name" value="PROTEIN-EXPORT MEMBRANE PROTEIN SECG"/>
    <property type="match status" value="1"/>
</dbReference>
<comment type="function">
    <text evidence="10">Involved in protein export. Participates in an early event of protein translocation.</text>
</comment>
<gene>
    <name evidence="12" type="ORF">JBKA6_1448</name>
</gene>
<dbReference type="GO" id="GO:0043952">
    <property type="term" value="P:protein transport by the Sec complex"/>
    <property type="evidence" value="ECO:0007669"/>
    <property type="project" value="TreeGrafter"/>
</dbReference>
<feature type="region of interest" description="Disordered" evidence="11">
    <location>
        <begin position="102"/>
        <end position="131"/>
    </location>
</feature>
<keyword evidence="5 10" id="KW-0812">Transmembrane</keyword>
<protein>
    <recommendedName>
        <fullName evidence="10">Protein-export membrane protein SecG</fullName>
    </recommendedName>
</protein>
<comment type="subcellular location">
    <subcellularLocation>
        <location evidence="1 10">Cell membrane</location>
        <topology evidence="1 10">Multi-pass membrane protein</topology>
    </subcellularLocation>
</comment>